<dbReference type="RefSeq" id="XP_001428390.1">
    <property type="nucleotide sequence ID" value="XM_001428353.2"/>
</dbReference>
<dbReference type="UniPathway" id="UPA00143"/>
<evidence type="ECO:0000256" key="6">
    <source>
        <dbReference type="ARBA" id="ARBA00012483"/>
    </source>
</evidence>
<evidence type="ECO:0000256" key="5">
    <source>
        <dbReference type="ARBA" id="ARBA00007434"/>
    </source>
</evidence>
<evidence type="ECO:0000256" key="3">
    <source>
        <dbReference type="ARBA" id="ARBA00004496"/>
    </source>
</evidence>
<comment type="subcellular location">
    <subcellularLocation>
        <location evidence="3">Cytoplasm</location>
    </subcellularLocation>
    <subcellularLocation>
        <location evidence="2">Nucleus</location>
    </subcellularLocation>
</comment>
<evidence type="ECO:0000256" key="11">
    <source>
        <dbReference type="SAM" id="MobiDB-lite"/>
    </source>
</evidence>
<dbReference type="InterPro" id="IPR045132">
    <property type="entry name" value="UBE4"/>
</dbReference>
<dbReference type="OMA" id="CEFAIFA"/>
<reference evidence="13 14" key="1">
    <citation type="journal article" date="2006" name="Nature">
        <title>Global trends of whole-genome duplications revealed by the ciliate Paramecium tetraurelia.</title>
        <authorList>
            <consortium name="Genoscope"/>
            <person name="Aury J.-M."/>
            <person name="Jaillon O."/>
            <person name="Duret L."/>
            <person name="Noel B."/>
            <person name="Jubin C."/>
            <person name="Porcel B.M."/>
            <person name="Segurens B."/>
            <person name="Daubin V."/>
            <person name="Anthouard V."/>
            <person name="Aiach N."/>
            <person name="Arnaiz O."/>
            <person name="Billaut A."/>
            <person name="Beisson J."/>
            <person name="Blanc I."/>
            <person name="Bouhouche K."/>
            <person name="Camara F."/>
            <person name="Duharcourt S."/>
            <person name="Guigo R."/>
            <person name="Gogendeau D."/>
            <person name="Katinka M."/>
            <person name="Keller A.-M."/>
            <person name="Kissmehl R."/>
            <person name="Klotz C."/>
            <person name="Koll F."/>
            <person name="Le Moue A."/>
            <person name="Lepere C."/>
            <person name="Malinsky S."/>
            <person name="Nowacki M."/>
            <person name="Nowak J.K."/>
            <person name="Plattner H."/>
            <person name="Poulain J."/>
            <person name="Ruiz F."/>
            <person name="Serrano V."/>
            <person name="Zagulski M."/>
            <person name="Dessen P."/>
            <person name="Betermier M."/>
            <person name="Weissenbach J."/>
            <person name="Scarpelli C."/>
            <person name="Schachter V."/>
            <person name="Sperling L."/>
            <person name="Meyer E."/>
            <person name="Cohen J."/>
            <person name="Wincker P."/>
        </authorList>
    </citation>
    <scope>NUCLEOTIDE SEQUENCE [LARGE SCALE GENOMIC DNA]</scope>
    <source>
        <strain evidence="13 14">Stock d4-2</strain>
    </source>
</reference>
<gene>
    <name evidence="13" type="ORF">GSPATT00031221001</name>
</gene>
<dbReference type="EC" id="2.3.2.27" evidence="6"/>
<dbReference type="OrthoDB" id="312224at2759"/>
<keyword evidence="8" id="KW-0808">Transferase</keyword>
<dbReference type="GO" id="GO:0005634">
    <property type="term" value="C:nucleus"/>
    <property type="evidence" value="ECO:0000318"/>
    <property type="project" value="GO_Central"/>
</dbReference>
<keyword evidence="9" id="KW-0833">Ubl conjugation pathway</keyword>
<dbReference type="STRING" id="5888.A0BR25"/>
<dbReference type="PROSITE" id="PS51698">
    <property type="entry name" value="U_BOX"/>
    <property type="match status" value="1"/>
</dbReference>
<sequence>MGQSQSAQQQQQQQREQPSQPQLSSEERALKYWASKQKEAEKNIQSNVNEEESMNQKETSSQQQVQQQQHQYQKVNEIEEKEELINHDQSSSQQFIKQEIIQQQVQDEQIEQYFENQVKEPQNEMIQLTPEEVEHVWLSKIFKIDSNNQVMNDRMVDFIPKDKRITVQYLIDELCYSFLTCAQFKEQEKFEYIMEVLTNITDVSISDHSDQVNLVWAGNIEKTKYFEILNYVQGQLITCILYPEGLEWEKFDEDSNRMDDKRNLRATNFYDRIFNSNQLLFCQQVVSNLLEYLNSKVSADDVQKFMDLMFKRELELNANWTLDSLDQPQKTLKLLLIIAEYPNVIEVILLNSWAFGKFKLIQIGKQFQNYSIIGKILSGSCFYTDSMIVNKFTGDYSSMTILRDRYRTRIFNLNDDVCNLFTRILKHKSNVLKMNFYNFISTIITLNLNLEKQFNQGLQQQCSSPGMVFNLHYVLLKMFNPWIDTQDKINSRIKNIQTQMIIVLKEHPLFSTLYQNIDLLAPDLTPLQELQELETRMDPMTIMFLLSQRINHIVATNIDQFYYNRVLSKLRDIAQQYGQESPQFRDILKLKMSFDAQILHPKTITNTMQFLSFSSQLALSMVDENDKPKYPYGLLPSSFVYDTHSFFVVYNYNDEILKHSNELGKCCEFAIFAMNTRNMTNPHLRIKGIELFHIFDQGRMNRRGIVQPQSYDFIFRYNEIIEKHMIGGILKVFIDCERTGEGNQFYEKFNFRYQFCKLIRFLLEKHRDRYNSLLTQTVEKEKEMFLAFANYYLNDMIFLLDECLTRMKRMKNLESNQQEFMDNKQEYLKIQQELKTYTIFLQEYYKNIQVFSEVQPEAFLTDEIRDKLANNLNYTLEQLNGKQAIQYKIQSLESVNFDPKLIMGNVIELYINFSQNEKFLMQVVKDDRCFSIELFQVTINLLDKHHIIPYERIQQFRDLIFKLQEYEEKQKIINQLPDDVPDEFLDPLCYSLMTDPVKLPHSNVVLDRLTIKKQLLNQQVDPFDRTPLTIEMVIEQPELKQRIAKFIENLEKKKNKQQIKIVQEES</sequence>
<dbReference type="InterPro" id="IPR003613">
    <property type="entry name" value="Ubox_domain"/>
</dbReference>
<feature type="compositionally biased region" description="Low complexity" evidence="11">
    <location>
        <begin position="62"/>
        <end position="73"/>
    </location>
</feature>
<dbReference type="GO" id="GO:0005737">
    <property type="term" value="C:cytoplasm"/>
    <property type="evidence" value="ECO:0000318"/>
    <property type="project" value="GO_Central"/>
</dbReference>
<evidence type="ECO:0000259" key="12">
    <source>
        <dbReference type="PROSITE" id="PS51698"/>
    </source>
</evidence>
<evidence type="ECO:0000256" key="9">
    <source>
        <dbReference type="ARBA" id="ARBA00022786"/>
    </source>
</evidence>
<dbReference type="EMBL" id="CT868010">
    <property type="protein sequence ID" value="CAK60992.1"/>
    <property type="molecule type" value="Genomic_DNA"/>
</dbReference>
<dbReference type="Pfam" id="PF10408">
    <property type="entry name" value="Ufd2P_core"/>
    <property type="match status" value="1"/>
</dbReference>
<evidence type="ECO:0000256" key="7">
    <source>
        <dbReference type="ARBA" id="ARBA00022490"/>
    </source>
</evidence>
<comment type="similarity">
    <text evidence="5">Belongs to the ubiquitin conjugation factor E4 family.</text>
</comment>
<protein>
    <recommendedName>
        <fullName evidence="6">RING-type E3 ubiquitin transferase</fullName>
        <ecNumber evidence="6">2.3.2.27</ecNumber>
    </recommendedName>
</protein>
<evidence type="ECO:0000313" key="14">
    <source>
        <dbReference type="Proteomes" id="UP000000600"/>
    </source>
</evidence>
<evidence type="ECO:0000313" key="13">
    <source>
        <dbReference type="EMBL" id="CAK60992.1"/>
    </source>
</evidence>
<keyword evidence="10" id="KW-0539">Nucleus</keyword>
<keyword evidence="7" id="KW-0963">Cytoplasm</keyword>
<name>A0BR25_PARTE</name>
<dbReference type="Pfam" id="PF04564">
    <property type="entry name" value="U-box"/>
    <property type="match status" value="1"/>
</dbReference>
<dbReference type="GO" id="GO:0000209">
    <property type="term" value="P:protein polyubiquitination"/>
    <property type="evidence" value="ECO:0000318"/>
    <property type="project" value="GO_Central"/>
</dbReference>
<dbReference type="PANTHER" id="PTHR13931:SF2">
    <property type="entry name" value="UBIQUITIN CONJUGATION FACTOR E4 B"/>
    <property type="match status" value="1"/>
</dbReference>
<evidence type="ECO:0000256" key="4">
    <source>
        <dbReference type="ARBA" id="ARBA00004906"/>
    </source>
</evidence>
<dbReference type="InterPro" id="IPR019474">
    <property type="entry name" value="Ub_conjug_fac_E4_core"/>
</dbReference>
<dbReference type="SMART" id="SM00504">
    <property type="entry name" value="Ubox"/>
    <property type="match status" value="1"/>
</dbReference>
<dbReference type="InterPro" id="IPR013083">
    <property type="entry name" value="Znf_RING/FYVE/PHD"/>
</dbReference>
<dbReference type="Proteomes" id="UP000000600">
    <property type="component" value="Unassembled WGS sequence"/>
</dbReference>
<comment type="pathway">
    <text evidence="4">Protein modification; protein ubiquitination.</text>
</comment>
<dbReference type="PANTHER" id="PTHR13931">
    <property type="entry name" value="UBIQUITINATION FACTOR E4"/>
    <property type="match status" value="1"/>
</dbReference>
<dbReference type="InParanoid" id="A0BR25"/>
<dbReference type="KEGG" id="ptm:GSPATT00031221001"/>
<feature type="domain" description="U-box" evidence="12">
    <location>
        <begin position="979"/>
        <end position="1053"/>
    </location>
</feature>
<organism evidence="13 14">
    <name type="scientific">Paramecium tetraurelia</name>
    <dbReference type="NCBI Taxonomy" id="5888"/>
    <lineage>
        <taxon>Eukaryota</taxon>
        <taxon>Sar</taxon>
        <taxon>Alveolata</taxon>
        <taxon>Ciliophora</taxon>
        <taxon>Intramacronucleata</taxon>
        <taxon>Oligohymenophorea</taxon>
        <taxon>Peniculida</taxon>
        <taxon>Parameciidae</taxon>
        <taxon>Paramecium</taxon>
    </lineage>
</organism>
<dbReference type="AlphaFoldDB" id="A0BR25"/>
<dbReference type="SUPFAM" id="SSF57850">
    <property type="entry name" value="RING/U-box"/>
    <property type="match status" value="1"/>
</dbReference>
<comment type="catalytic activity">
    <reaction evidence="1">
        <text>S-ubiquitinyl-[E2 ubiquitin-conjugating enzyme]-L-cysteine + [acceptor protein]-L-lysine = [E2 ubiquitin-conjugating enzyme]-L-cysteine + N(6)-ubiquitinyl-[acceptor protein]-L-lysine.</text>
        <dbReference type="EC" id="2.3.2.27"/>
    </reaction>
</comment>
<feature type="region of interest" description="Disordered" evidence="11">
    <location>
        <begin position="1"/>
        <end position="73"/>
    </location>
</feature>
<accession>A0BR25</accession>
<dbReference type="Gene3D" id="3.30.40.10">
    <property type="entry name" value="Zinc/RING finger domain, C3HC4 (zinc finger)"/>
    <property type="match status" value="1"/>
</dbReference>
<evidence type="ECO:0000256" key="8">
    <source>
        <dbReference type="ARBA" id="ARBA00022679"/>
    </source>
</evidence>
<dbReference type="HOGENOM" id="CLU_288463_0_0_1"/>
<feature type="compositionally biased region" description="Low complexity" evidence="11">
    <location>
        <begin position="1"/>
        <end position="24"/>
    </location>
</feature>
<dbReference type="GeneID" id="5014174"/>
<dbReference type="GO" id="GO:0000151">
    <property type="term" value="C:ubiquitin ligase complex"/>
    <property type="evidence" value="ECO:0007669"/>
    <property type="project" value="InterPro"/>
</dbReference>
<dbReference type="GO" id="GO:0034450">
    <property type="term" value="F:ubiquitin-ubiquitin ligase activity"/>
    <property type="evidence" value="ECO:0000318"/>
    <property type="project" value="GO_Central"/>
</dbReference>
<dbReference type="eggNOG" id="KOG2042">
    <property type="taxonomic scope" value="Eukaryota"/>
</dbReference>
<proteinExistence type="inferred from homology"/>
<feature type="compositionally biased region" description="Basic and acidic residues" evidence="11">
    <location>
        <begin position="25"/>
        <end position="42"/>
    </location>
</feature>
<dbReference type="FunFam" id="3.30.40.10:FF:000055">
    <property type="entry name" value="Ubiquitin conjugation factor e4 a"/>
    <property type="match status" value="1"/>
</dbReference>
<dbReference type="GO" id="GO:0036503">
    <property type="term" value="P:ERAD pathway"/>
    <property type="evidence" value="ECO:0000318"/>
    <property type="project" value="GO_Central"/>
</dbReference>
<dbReference type="GO" id="GO:0006511">
    <property type="term" value="P:ubiquitin-dependent protein catabolic process"/>
    <property type="evidence" value="ECO:0007669"/>
    <property type="project" value="InterPro"/>
</dbReference>
<keyword evidence="14" id="KW-1185">Reference proteome</keyword>
<evidence type="ECO:0000256" key="1">
    <source>
        <dbReference type="ARBA" id="ARBA00000900"/>
    </source>
</evidence>
<evidence type="ECO:0000256" key="2">
    <source>
        <dbReference type="ARBA" id="ARBA00004123"/>
    </source>
</evidence>
<evidence type="ECO:0000256" key="10">
    <source>
        <dbReference type="ARBA" id="ARBA00023242"/>
    </source>
</evidence>